<dbReference type="AlphaFoldDB" id="A0A6A6J850"/>
<proteinExistence type="predicted"/>
<evidence type="ECO:0000313" key="3">
    <source>
        <dbReference type="Proteomes" id="UP000800097"/>
    </source>
</evidence>
<dbReference type="EMBL" id="ML986517">
    <property type="protein sequence ID" value="KAF2272741.1"/>
    <property type="molecule type" value="Genomic_DNA"/>
</dbReference>
<protein>
    <submittedName>
        <fullName evidence="2">Uncharacterized protein</fullName>
    </submittedName>
</protein>
<sequence>MAHHDSQMSMCPGRTSYRSSATASCSCEAFHQTPFKAPFLTTRETGPCGGAVSNTLDARPGVEAVSDGDTSTQHKLAPHCRQRPPTGPRISRLHAWPRLKAPEPRRDTLVQTIHPQPPSFLPSPSSPLYLHCASSSLIHPTSYLKLTLQPHSYWFHFTPELQLPQTDVTVIDKEQAPLCPLYQHHHHSFYPTSHPTF</sequence>
<organism evidence="2 3">
    <name type="scientific">Westerdykella ornata</name>
    <dbReference type="NCBI Taxonomy" id="318751"/>
    <lineage>
        <taxon>Eukaryota</taxon>
        <taxon>Fungi</taxon>
        <taxon>Dikarya</taxon>
        <taxon>Ascomycota</taxon>
        <taxon>Pezizomycotina</taxon>
        <taxon>Dothideomycetes</taxon>
        <taxon>Pleosporomycetidae</taxon>
        <taxon>Pleosporales</taxon>
        <taxon>Sporormiaceae</taxon>
        <taxon>Westerdykella</taxon>
    </lineage>
</organism>
<gene>
    <name evidence="2" type="ORF">EI97DRAFT_199684</name>
</gene>
<name>A0A6A6J850_WESOR</name>
<evidence type="ECO:0000256" key="1">
    <source>
        <dbReference type="SAM" id="MobiDB-lite"/>
    </source>
</evidence>
<evidence type="ECO:0000313" key="2">
    <source>
        <dbReference type="EMBL" id="KAF2272741.1"/>
    </source>
</evidence>
<dbReference type="GeneID" id="54546847"/>
<dbReference type="RefSeq" id="XP_033650280.1">
    <property type="nucleotide sequence ID" value="XM_033793672.1"/>
</dbReference>
<keyword evidence="3" id="KW-1185">Reference proteome</keyword>
<accession>A0A6A6J850</accession>
<dbReference type="Proteomes" id="UP000800097">
    <property type="component" value="Unassembled WGS sequence"/>
</dbReference>
<feature type="region of interest" description="Disordered" evidence="1">
    <location>
        <begin position="63"/>
        <end position="91"/>
    </location>
</feature>
<reference evidence="2" key="1">
    <citation type="journal article" date="2020" name="Stud. Mycol.">
        <title>101 Dothideomycetes genomes: a test case for predicting lifestyles and emergence of pathogens.</title>
        <authorList>
            <person name="Haridas S."/>
            <person name="Albert R."/>
            <person name="Binder M."/>
            <person name="Bloem J."/>
            <person name="Labutti K."/>
            <person name="Salamov A."/>
            <person name="Andreopoulos B."/>
            <person name="Baker S."/>
            <person name="Barry K."/>
            <person name="Bills G."/>
            <person name="Bluhm B."/>
            <person name="Cannon C."/>
            <person name="Castanera R."/>
            <person name="Culley D."/>
            <person name="Daum C."/>
            <person name="Ezra D."/>
            <person name="Gonzalez J."/>
            <person name="Henrissat B."/>
            <person name="Kuo A."/>
            <person name="Liang C."/>
            <person name="Lipzen A."/>
            <person name="Lutzoni F."/>
            <person name="Magnuson J."/>
            <person name="Mondo S."/>
            <person name="Nolan M."/>
            <person name="Ohm R."/>
            <person name="Pangilinan J."/>
            <person name="Park H.-J."/>
            <person name="Ramirez L."/>
            <person name="Alfaro M."/>
            <person name="Sun H."/>
            <person name="Tritt A."/>
            <person name="Yoshinaga Y."/>
            <person name="Zwiers L.-H."/>
            <person name="Turgeon B."/>
            <person name="Goodwin S."/>
            <person name="Spatafora J."/>
            <person name="Crous P."/>
            <person name="Grigoriev I."/>
        </authorList>
    </citation>
    <scope>NUCLEOTIDE SEQUENCE</scope>
    <source>
        <strain evidence="2">CBS 379.55</strain>
    </source>
</reference>